<dbReference type="InterPro" id="IPR002545">
    <property type="entry name" value="CheW-lke_dom"/>
</dbReference>
<accession>G2DVW6</accession>
<dbReference type="RefSeq" id="WP_007038743.1">
    <property type="nucleotide sequence ID" value="NZ_AFWT01000001.1"/>
</dbReference>
<dbReference type="OrthoDB" id="5570983at2"/>
<evidence type="ECO:0000259" key="1">
    <source>
        <dbReference type="PROSITE" id="PS50851"/>
    </source>
</evidence>
<dbReference type="STRING" id="765913.ThidrDRAFT_0027"/>
<dbReference type="GO" id="GO:0006935">
    <property type="term" value="P:chemotaxis"/>
    <property type="evidence" value="ECO:0007669"/>
    <property type="project" value="InterPro"/>
</dbReference>
<dbReference type="Pfam" id="PF01584">
    <property type="entry name" value="CheW"/>
    <property type="match status" value="1"/>
</dbReference>
<evidence type="ECO:0000313" key="2">
    <source>
        <dbReference type="EMBL" id="EGV33872.1"/>
    </source>
</evidence>
<protein>
    <submittedName>
        <fullName evidence="2">CheW protein</fullName>
    </submittedName>
</protein>
<dbReference type="Gene3D" id="2.40.50.180">
    <property type="entry name" value="CheA-289, Domain 4"/>
    <property type="match status" value="1"/>
</dbReference>
<reference evidence="2 3" key="1">
    <citation type="submission" date="2011-06" db="EMBL/GenBank/DDBJ databases">
        <title>The draft genome of Thiorhodococcus drewsii AZ1.</title>
        <authorList>
            <consortium name="US DOE Joint Genome Institute (JGI-PGF)"/>
            <person name="Lucas S."/>
            <person name="Han J."/>
            <person name="Lapidus A."/>
            <person name="Cheng J.-F."/>
            <person name="Goodwin L."/>
            <person name="Pitluck S."/>
            <person name="Peters L."/>
            <person name="Land M.L."/>
            <person name="Hauser L."/>
            <person name="Vogl K."/>
            <person name="Liu Z."/>
            <person name="Imhoff J."/>
            <person name="Thiel V."/>
            <person name="Frigaard N.-U."/>
            <person name="Bryant D.A."/>
            <person name="Woyke T.J."/>
        </authorList>
    </citation>
    <scope>NUCLEOTIDE SEQUENCE [LARGE SCALE GENOMIC DNA]</scope>
    <source>
        <strain evidence="2 3">AZ1</strain>
    </source>
</reference>
<evidence type="ECO:0000313" key="3">
    <source>
        <dbReference type="Proteomes" id="UP000004200"/>
    </source>
</evidence>
<dbReference type="SUPFAM" id="SSF50341">
    <property type="entry name" value="CheW-like"/>
    <property type="match status" value="1"/>
</dbReference>
<feature type="domain" description="CheW-like" evidence="1">
    <location>
        <begin position="48"/>
        <end position="186"/>
    </location>
</feature>
<dbReference type="Proteomes" id="UP000004200">
    <property type="component" value="Unassembled WGS sequence"/>
</dbReference>
<keyword evidence="3" id="KW-1185">Reference proteome</keyword>
<dbReference type="GO" id="GO:0007165">
    <property type="term" value="P:signal transduction"/>
    <property type="evidence" value="ECO:0007669"/>
    <property type="project" value="InterPro"/>
</dbReference>
<dbReference type="InterPro" id="IPR036061">
    <property type="entry name" value="CheW-like_dom_sf"/>
</dbReference>
<dbReference type="eggNOG" id="COG0835">
    <property type="taxonomic scope" value="Bacteria"/>
</dbReference>
<dbReference type="EMBL" id="AFWT01000001">
    <property type="protein sequence ID" value="EGV33872.1"/>
    <property type="molecule type" value="Genomic_DNA"/>
</dbReference>
<name>G2DVW6_9GAMM</name>
<sequence length="193" mass="21256">MVMSGRREESALGLQGHPETEWLLPTEALSRFRLPDGTSFDQTRQPQRQVRYGFQVGSLNLLIKPRAASEVIAMVPVAAIPNSAPWLLGMINLRSNLVPVFDLAMICALERRHAGRGQWILVLDKGESAVAVLIDAQPVALSRLTPLAHLPSMPTALRSAVAGGFQVEQDVWFEFDHQAFFLSLKDSMANAAR</sequence>
<gene>
    <name evidence="2" type="ORF">ThidrDRAFT_0027</name>
</gene>
<comment type="caution">
    <text evidence="2">The sequence shown here is derived from an EMBL/GenBank/DDBJ whole genome shotgun (WGS) entry which is preliminary data.</text>
</comment>
<organism evidence="2 3">
    <name type="scientific">Thiorhodococcus drewsii AZ1</name>
    <dbReference type="NCBI Taxonomy" id="765913"/>
    <lineage>
        <taxon>Bacteria</taxon>
        <taxon>Pseudomonadati</taxon>
        <taxon>Pseudomonadota</taxon>
        <taxon>Gammaproteobacteria</taxon>
        <taxon>Chromatiales</taxon>
        <taxon>Chromatiaceae</taxon>
        <taxon>Thiorhodococcus</taxon>
    </lineage>
</organism>
<dbReference type="AlphaFoldDB" id="G2DVW6"/>
<proteinExistence type="predicted"/>
<dbReference type="PROSITE" id="PS50851">
    <property type="entry name" value="CHEW"/>
    <property type="match status" value="1"/>
</dbReference>